<dbReference type="GO" id="GO:0005737">
    <property type="term" value="C:cytoplasm"/>
    <property type="evidence" value="ECO:0007669"/>
    <property type="project" value="UniProtKB-SubCell"/>
</dbReference>
<dbReference type="Gene3D" id="3.90.950.10">
    <property type="match status" value="1"/>
</dbReference>
<protein>
    <recommendedName>
        <fullName evidence="3">Nucleoside triphosphate pyrophosphatase</fullName>
        <ecNumber evidence="3">3.6.1.9</ecNumber>
    </recommendedName>
    <alternativeName>
        <fullName evidence="3">Nucleotide pyrophosphatase</fullName>
        <shortName evidence="3">Nucleotide PPase</shortName>
    </alternativeName>
</protein>
<comment type="function">
    <text evidence="3">Nucleoside triphosphate pyrophosphatase. May have a dual role in cell division arrest and in preventing the incorporation of modified nucleotides into cellular nucleic acids.</text>
</comment>
<dbReference type="InterPro" id="IPR029001">
    <property type="entry name" value="ITPase-like_fam"/>
</dbReference>
<proteinExistence type="inferred from homology"/>
<dbReference type="InterPro" id="IPR003697">
    <property type="entry name" value="Maf-like"/>
</dbReference>
<gene>
    <name evidence="4" type="ORF">LKD31_00795</name>
</gene>
<comment type="subcellular location">
    <subcellularLocation>
        <location evidence="3">Cytoplasm</location>
    </subcellularLocation>
</comment>
<dbReference type="PANTHER" id="PTHR43213:SF5">
    <property type="entry name" value="BIFUNCTIONAL DTTP_UTP PYROPHOSPHATASE_METHYLTRANSFERASE PROTEIN-RELATED"/>
    <property type="match status" value="1"/>
</dbReference>
<dbReference type="Pfam" id="PF02545">
    <property type="entry name" value="Maf"/>
    <property type="match status" value="1"/>
</dbReference>
<evidence type="ECO:0000256" key="1">
    <source>
        <dbReference type="ARBA" id="ARBA00001968"/>
    </source>
</evidence>
<organism evidence="4 5">
    <name type="scientific">Hominenteromicrobium mulieris</name>
    <dbReference type="NCBI Taxonomy" id="2885357"/>
    <lineage>
        <taxon>Bacteria</taxon>
        <taxon>Bacillati</taxon>
        <taxon>Bacillota</taxon>
        <taxon>Clostridia</taxon>
        <taxon>Eubacteriales</taxon>
        <taxon>Oscillospiraceae</taxon>
        <taxon>Hominenteromicrobium</taxon>
    </lineage>
</organism>
<keyword evidence="3" id="KW-0546">Nucleotide metabolism</keyword>
<name>A0AAE3DHJ7_9FIRM</name>
<keyword evidence="5" id="KW-1185">Reference proteome</keyword>
<dbReference type="Proteomes" id="UP001199424">
    <property type="component" value="Unassembled WGS sequence"/>
</dbReference>
<dbReference type="CDD" id="cd00555">
    <property type="entry name" value="Maf"/>
    <property type="match status" value="1"/>
</dbReference>
<dbReference type="HAMAP" id="MF_00528">
    <property type="entry name" value="Maf"/>
    <property type="match status" value="1"/>
</dbReference>
<dbReference type="NCBIfam" id="TIGR00172">
    <property type="entry name" value="maf"/>
    <property type="match status" value="1"/>
</dbReference>
<evidence type="ECO:0000313" key="4">
    <source>
        <dbReference type="EMBL" id="MCC2135557.1"/>
    </source>
</evidence>
<dbReference type="EMBL" id="JAJEQC010000001">
    <property type="protein sequence ID" value="MCC2135557.1"/>
    <property type="molecule type" value="Genomic_DNA"/>
</dbReference>
<dbReference type="GO" id="GO:0047429">
    <property type="term" value="F:nucleoside triphosphate diphosphatase activity"/>
    <property type="evidence" value="ECO:0007669"/>
    <property type="project" value="UniProtKB-EC"/>
</dbReference>
<evidence type="ECO:0000256" key="3">
    <source>
        <dbReference type="HAMAP-Rule" id="MF_00528"/>
    </source>
</evidence>
<comment type="caution">
    <text evidence="3">Lacks conserved residue(s) required for the propagation of feature annotation.</text>
</comment>
<comment type="catalytic activity">
    <reaction evidence="3">
        <text>a 2'-deoxyribonucleoside 5'-triphosphate + H2O = a 2'-deoxyribonucleoside 5'-phosphate + diphosphate + H(+)</text>
        <dbReference type="Rhea" id="RHEA:44644"/>
        <dbReference type="ChEBI" id="CHEBI:15377"/>
        <dbReference type="ChEBI" id="CHEBI:15378"/>
        <dbReference type="ChEBI" id="CHEBI:33019"/>
        <dbReference type="ChEBI" id="CHEBI:61560"/>
        <dbReference type="ChEBI" id="CHEBI:65317"/>
        <dbReference type="EC" id="3.6.1.9"/>
    </reaction>
</comment>
<dbReference type="RefSeq" id="WP_308448196.1">
    <property type="nucleotide sequence ID" value="NZ_JAJEQC010000001.1"/>
</dbReference>
<reference evidence="4" key="1">
    <citation type="submission" date="2021-10" db="EMBL/GenBank/DDBJ databases">
        <title>Anaerobic single-cell dispensing facilitates the cultivation of human gut bacteria.</title>
        <authorList>
            <person name="Afrizal A."/>
        </authorList>
    </citation>
    <scope>NUCLEOTIDE SEQUENCE</scope>
    <source>
        <strain evidence="4">CLA-AA-H250</strain>
    </source>
</reference>
<comment type="similarity">
    <text evidence="3">Belongs to the Maf family.</text>
</comment>
<accession>A0AAE3DHJ7</accession>
<comment type="cofactor">
    <cofactor evidence="1 3">
        <name>a divalent metal cation</name>
        <dbReference type="ChEBI" id="CHEBI:60240"/>
    </cofactor>
</comment>
<dbReference type="PANTHER" id="PTHR43213">
    <property type="entry name" value="BIFUNCTIONAL DTTP/UTP PYROPHOSPHATASE/METHYLTRANSFERASE PROTEIN-RELATED"/>
    <property type="match status" value="1"/>
</dbReference>
<dbReference type="AlphaFoldDB" id="A0AAE3DHJ7"/>
<comment type="catalytic activity">
    <reaction evidence="3">
        <text>a ribonucleoside 5'-triphosphate + H2O = a ribonucleoside 5'-phosphate + diphosphate + H(+)</text>
        <dbReference type="Rhea" id="RHEA:23996"/>
        <dbReference type="ChEBI" id="CHEBI:15377"/>
        <dbReference type="ChEBI" id="CHEBI:15378"/>
        <dbReference type="ChEBI" id="CHEBI:33019"/>
        <dbReference type="ChEBI" id="CHEBI:58043"/>
        <dbReference type="ChEBI" id="CHEBI:61557"/>
        <dbReference type="EC" id="3.6.1.9"/>
    </reaction>
</comment>
<dbReference type="EC" id="3.6.1.9" evidence="3"/>
<dbReference type="SUPFAM" id="SSF52972">
    <property type="entry name" value="ITPase-like"/>
    <property type="match status" value="1"/>
</dbReference>
<feature type="active site" description="Proton acceptor" evidence="3">
    <location>
        <position position="69"/>
    </location>
</feature>
<keyword evidence="3" id="KW-0963">Cytoplasm</keyword>
<dbReference type="PIRSF" id="PIRSF006305">
    <property type="entry name" value="Maf"/>
    <property type="match status" value="1"/>
</dbReference>
<sequence>MARFVLASSSVNRKEILERAGIEFTVIVSNADESNGPKAPDALVKELSRRKLEAVLPKCESDDLVIAADTVVYIDGEILGKPKDLTDANRFMHLLSGHVHTVFTGVCMAYHGERVSFSQETKVKFYPLTESEIAAYVQSGEPMGKAGGYGIQGPAALFVESIEGDYNNIFGLPAAHVMQEAKKLLKADKI</sequence>
<keyword evidence="2 3" id="KW-0378">Hydrolase</keyword>
<comment type="caution">
    <text evidence="4">The sequence shown here is derived from an EMBL/GenBank/DDBJ whole genome shotgun (WGS) entry which is preliminary data.</text>
</comment>
<evidence type="ECO:0000313" key="5">
    <source>
        <dbReference type="Proteomes" id="UP001199424"/>
    </source>
</evidence>
<evidence type="ECO:0000256" key="2">
    <source>
        <dbReference type="ARBA" id="ARBA00022801"/>
    </source>
</evidence>
<dbReference type="GO" id="GO:0009117">
    <property type="term" value="P:nucleotide metabolic process"/>
    <property type="evidence" value="ECO:0007669"/>
    <property type="project" value="UniProtKB-KW"/>
</dbReference>